<evidence type="ECO:0000256" key="1">
    <source>
        <dbReference type="ARBA" id="ARBA00001974"/>
    </source>
</evidence>
<dbReference type="Proteomes" id="UP000001404">
    <property type="component" value="Chromosome"/>
</dbReference>
<dbReference type="Pfam" id="PF01565">
    <property type="entry name" value="FAD_binding_4"/>
    <property type="match status" value="1"/>
</dbReference>
<dbReference type="GO" id="GO:0071949">
    <property type="term" value="F:FAD binding"/>
    <property type="evidence" value="ECO:0007669"/>
    <property type="project" value="InterPro"/>
</dbReference>
<keyword evidence="6" id="KW-0560">Oxidoreductase</keyword>
<dbReference type="AlphaFoldDB" id="D2PFY8"/>
<dbReference type="RefSeq" id="WP_012952295.1">
    <property type="nucleotide sequence ID" value="NC_013769.1"/>
</dbReference>
<gene>
    <name evidence="9" type="ordered locus">LD85_0396</name>
</gene>
<dbReference type="SUPFAM" id="SSF55103">
    <property type="entry name" value="FAD-linked oxidases, C-terminal domain"/>
    <property type="match status" value="1"/>
</dbReference>
<evidence type="ECO:0000313" key="10">
    <source>
        <dbReference type="Proteomes" id="UP000001404"/>
    </source>
</evidence>
<organism evidence="9 10">
    <name type="scientific">Saccharolobus islandicus (strain L.D.8.5 / Lassen #2)</name>
    <name type="common">Sulfolobus islandicus</name>
    <dbReference type="NCBI Taxonomy" id="425944"/>
    <lineage>
        <taxon>Archaea</taxon>
        <taxon>Thermoproteota</taxon>
        <taxon>Thermoprotei</taxon>
        <taxon>Sulfolobales</taxon>
        <taxon>Sulfolobaceae</taxon>
        <taxon>Saccharolobus</taxon>
    </lineage>
</organism>
<evidence type="ECO:0000256" key="2">
    <source>
        <dbReference type="ARBA" id="ARBA00008000"/>
    </source>
</evidence>
<dbReference type="HOGENOM" id="CLU_017779_9_2_2"/>
<evidence type="ECO:0000259" key="8">
    <source>
        <dbReference type="PROSITE" id="PS51387"/>
    </source>
</evidence>
<sequence>MDFTELKDIEQKVEEREDFSGEKVRPLAVFFPKDEDEVVRIVRFAKKNRLPIIPWGQGTSLTGAVSCDKNCILVDLSKMNKILEINDIDWYVRVQPGIKLIDLFEELEKKGFMLPPDPASFFLCSVGGAVAESSGGMKGVRHGSFREWVLSLRVVLPNGEVIKVGEPLRKNRAGYDLVHLFVGSEGTLGIVTEIWLRIIPIPKRKMVMIAAMLKDFESAGEVIVGLRKNKVLPELSEYVDADVVKALNKHLSANLKETEGGMLLISIEEDSVDDVLKVLEGKAVDIKITEGEEAEKLYSVRSQAAIAVKAESKKVFYAEDIVVPVSKLPEAIRRLREIGEKYNTKFYVISHIGDGNLHPNIIIEDKVAREKAFEEIARMAIELGGSVSGEHGIGVQKAKLMAEQIVKHNGVSVLDLMYQIKKLIDPDDIMNPDKYVELAYKYLTSGDRSTI</sequence>
<keyword evidence="5" id="KW-0809">Transit peptide</keyword>
<dbReference type="GO" id="GO:0008720">
    <property type="term" value="F:D-lactate dehydrogenase (NAD+) activity"/>
    <property type="evidence" value="ECO:0007669"/>
    <property type="project" value="TreeGrafter"/>
</dbReference>
<evidence type="ECO:0000256" key="7">
    <source>
        <dbReference type="ARBA" id="ARBA00038897"/>
    </source>
</evidence>
<reference evidence="10" key="1">
    <citation type="journal article" date="2009" name="Proc. Natl. Acad. Sci. U.S.A.">
        <title>Biogeography of the Sulfolobus islandicus pan-genome.</title>
        <authorList>
            <person name="Reno M.L."/>
            <person name="Held N.L."/>
            <person name="Fields C.J."/>
            <person name="Burke P.V."/>
            <person name="Whitaker R.J."/>
        </authorList>
    </citation>
    <scope>NUCLEOTIDE SEQUENCE [LARGE SCALE GENOMIC DNA]</scope>
    <source>
        <strain evidence="10">L.D.8.5 / Lassen #2</strain>
    </source>
</reference>
<dbReference type="PANTHER" id="PTHR11748:SF111">
    <property type="entry name" value="D-LACTATE DEHYDROGENASE, MITOCHONDRIAL-RELATED"/>
    <property type="match status" value="1"/>
</dbReference>
<dbReference type="PANTHER" id="PTHR11748">
    <property type="entry name" value="D-LACTATE DEHYDROGENASE"/>
    <property type="match status" value="1"/>
</dbReference>
<evidence type="ECO:0000256" key="4">
    <source>
        <dbReference type="ARBA" id="ARBA00022827"/>
    </source>
</evidence>
<protein>
    <recommendedName>
        <fullName evidence="7">D-lactate dehydrogenase (cytochrome)</fullName>
        <ecNumber evidence="7">1.1.2.4</ecNumber>
    </recommendedName>
</protein>
<dbReference type="Gene3D" id="1.10.45.10">
    <property type="entry name" value="Vanillyl-alcohol Oxidase, Chain A, domain 4"/>
    <property type="match status" value="1"/>
</dbReference>
<dbReference type="Gene3D" id="3.30.70.2740">
    <property type="match status" value="1"/>
</dbReference>
<accession>D2PFY8</accession>
<comment type="similarity">
    <text evidence="2">Belongs to the FAD-binding oxidoreductase/transferase type 4 family.</text>
</comment>
<dbReference type="GO" id="GO:1903457">
    <property type="term" value="P:lactate catabolic process"/>
    <property type="evidence" value="ECO:0007669"/>
    <property type="project" value="TreeGrafter"/>
</dbReference>
<dbReference type="SUPFAM" id="SSF56176">
    <property type="entry name" value="FAD-binding/transporter-associated domain-like"/>
    <property type="match status" value="1"/>
</dbReference>
<dbReference type="FunFam" id="1.10.45.10:FF:000001">
    <property type="entry name" value="D-lactate dehydrogenase mitochondrial"/>
    <property type="match status" value="1"/>
</dbReference>
<evidence type="ECO:0000313" key="9">
    <source>
        <dbReference type="EMBL" id="ADB86182.1"/>
    </source>
</evidence>
<comment type="cofactor">
    <cofactor evidence="1">
        <name>FAD</name>
        <dbReference type="ChEBI" id="CHEBI:57692"/>
    </cofactor>
</comment>
<dbReference type="GO" id="GO:0004458">
    <property type="term" value="F:D-lactate dehydrogenase (cytochrome) activity"/>
    <property type="evidence" value="ECO:0007669"/>
    <property type="project" value="UniProtKB-EC"/>
</dbReference>
<dbReference type="InterPro" id="IPR016164">
    <property type="entry name" value="FAD-linked_Oxase-like_C"/>
</dbReference>
<feature type="domain" description="FAD-binding PCMH-type" evidence="8">
    <location>
        <begin position="22"/>
        <end position="201"/>
    </location>
</feature>
<dbReference type="EMBL" id="CP001731">
    <property type="protein sequence ID" value="ADB86182.1"/>
    <property type="molecule type" value="Genomic_DNA"/>
</dbReference>
<keyword evidence="3" id="KW-0285">Flavoprotein</keyword>
<name>D2PFY8_SACI9</name>
<dbReference type="InterPro" id="IPR036318">
    <property type="entry name" value="FAD-bd_PCMH-like_sf"/>
</dbReference>
<proteinExistence type="inferred from homology"/>
<evidence type="ECO:0000256" key="3">
    <source>
        <dbReference type="ARBA" id="ARBA00022630"/>
    </source>
</evidence>
<evidence type="ECO:0000256" key="6">
    <source>
        <dbReference type="ARBA" id="ARBA00023002"/>
    </source>
</evidence>
<dbReference type="InterPro" id="IPR016171">
    <property type="entry name" value="Vanillyl_alc_oxidase_C-sub2"/>
</dbReference>
<dbReference type="InterPro" id="IPR006094">
    <property type="entry name" value="Oxid_FAD_bind_N"/>
</dbReference>
<dbReference type="KEGG" id="sii:LD85_0396"/>
<dbReference type="Gene3D" id="3.30.465.10">
    <property type="match status" value="1"/>
</dbReference>
<dbReference type="Pfam" id="PF02913">
    <property type="entry name" value="FAD-oxidase_C"/>
    <property type="match status" value="1"/>
</dbReference>
<dbReference type="EC" id="1.1.2.4" evidence="7"/>
<dbReference type="InterPro" id="IPR004113">
    <property type="entry name" value="FAD-bd_oxidored_4_C"/>
</dbReference>
<dbReference type="InterPro" id="IPR016169">
    <property type="entry name" value="FAD-bd_PCMH_sub2"/>
</dbReference>
<dbReference type="PROSITE" id="PS51387">
    <property type="entry name" value="FAD_PCMH"/>
    <property type="match status" value="1"/>
</dbReference>
<evidence type="ECO:0000256" key="5">
    <source>
        <dbReference type="ARBA" id="ARBA00022946"/>
    </source>
</evidence>
<dbReference type="InterPro" id="IPR016166">
    <property type="entry name" value="FAD-bd_PCMH"/>
</dbReference>
<keyword evidence="4" id="KW-0274">FAD</keyword>